<dbReference type="RefSeq" id="WP_136942823.1">
    <property type="nucleotide sequence ID" value="NZ_SWKR01000002.1"/>
</dbReference>
<dbReference type="InterPro" id="IPR015813">
    <property type="entry name" value="Pyrv/PenolPyrv_kinase-like_dom"/>
</dbReference>
<keyword evidence="3 6" id="KW-0479">Metal-binding</keyword>
<dbReference type="GO" id="GO:0016829">
    <property type="term" value="F:lyase activity"/>
    <property type="evidence" value="ECO:0007669"/>
    <property type="project" value="UniProtKB-KW"/>
</dbReference>
<feature type="domain" description="HpcH/HpaI aldolase/citrate lyase" evidence="7">
    <location>
        <begin position="15"/>
        <end position="219"/>
    </location>
</feature>
<dbReference type="Proteomes" id="UP000309138">
    <property type="component" value="Unassembled WGS sequence"/>
</dbReference>
<dbReference type="PANTHER" id="PTHR32308:SF10">
    <property type="entry name" value="CITRATE LYASE SUBUNIT BETA"/>
    <property type="match status" value="1"/>
</dbReference>
<feature type="binding site" evidence="6">
    <location>
        <position position="125"/>
    </location>
    <ligand>
        <name>Mg(2+)</name>
        <dbReference type="ChEBI" id="CHEBI:18420"/>
    </ligand>
</feature>
<comment type="similarity">
    <text evidence="2">Belongs to the HpcH/HpaI aldolase family.</text>
</comment>
<evidence type="ECO:0000256" key="1">
    <source>
        <dbReference type="ARBA" id="ARBA00001946"/>
    </source>
</evidence>
<dbReference type="Gene3D" id="3.20.20.60">
    <property type="entry name" value="Phosphoenolpyruvate-binding domains"/>
    <property type="match status" value="1"/>
</dbReference>
<dbReference type="EMBL" id="SWKR01000002">
    <property type="protein sequence ID" value="TKD50877.1"/>
    <property type="molecule type" value="Genomic_DNA"/>
</dbReference>
<dbReference type="Pfam" id="PF03328">
    <property type="entry name" value="HpcH_HpaI"/>
    <property type="match status" value="1"/>
</dbReference>
<dbReference type="InterPro" id="IPR005000">
    <property type="entry name" value="Aldolase/citrate-lyase_domain"/>
</dbReference>
<comment type="cofactor">
    <cofactor evidence="1">
        <name>Mg(2+)</name>
        <dbReference type="ChEBI" id="CHEBI:18420"/>
    </cofactor>
</comment>
<evidence type="ECO:0000259" key="7">
    <source>
        <dbReference type="Pfam" id="PF03328"/>
    </source>
</evidence>
<evidence type="ECO:0000256" key="6">
    <source>
        <dbReference type="PIRSR" id="PIRSR015582-2"/>
    </source>
</evidence>
<gene>
    <name evidence="8" type="ORF">FBR43_08925</name>
</gene>
<dbReference type="PIRSF" id="PIRSF015582">
    <property type="entry name" value="Cit_lyase_B"/>
    <property type="match status" value="1"/>
</dbReference>
<comment type="caution">
    <text evidence="8">The sequence shown here is derived from an EMBL/GenBank/DDBJ whole genome shotgun (WGS) entry which is preliminary data.</text>
</comment>
<dbReference type="PANTHER" id="PTHR32308">
    <property type="entry name" value="LYASE BETA SUBUNIT, PUTATIVE (AFU_ORTHOLOGUE AFUA_4G13030)-RELATED"/>
    <property type="match status" value="1"/>
</dbReference>
<keyword evidence="9" id="KW-1185">Reference proteome</keyword>
<dbReference type="InterPro" id="IPR040442">
    <property type="entry name" value="Pyrv_kinase-like_dom_sf"/>
</dbReference>
<proteinExistence type="inferred from homology"/>
<evidence type="ECO:0000313" key="9">
    <source>
        <dbReference type="Proteomes" id="UP000309138"/>
    </source>
</evidence>
<dbReference type="GO" id="GO:0006107">
    <property type="term" value="P:oxaloacetate metabolic process"/>
    <property type="evidence" value="ECO:0007669"/>
    <property type="project" value="TreeGrafter"/>
</dbReference>
<dbReference type="AlphaFoldDB" id="A0A4U1L1Y1"/>
<evidence type="ECO:0000256" key="3">
    <source>
        <dbReference type="ARBA" id="ARBA00022723"/>
    </source>
</evidence>
<evidence type="ECO:0000256" key="5">
    <source>
        <dbReference type="PIRSR" id="PIRSR015582-1"/>
    </source>
</evidence>
<evidence type="ECO:0000256" key="2">
    <source>
        <dbReference type="ARBA" id="ARBA00005568"/>
    </source>
</evidence>
<name>A0A4U1L1Y1_9SPHN</name>
<dbReference type="SUPFAM" id="SSF51621">
    <property type="entry name" value="Phosphoenolpyruvate/pyruvate domain"/>
    <property type="match status" value="1"/>
</dbReference>
<feature type="binding site" evidence="6">
    <location>
        <position position="151"/>
    </location>
    <ligand>
        <name>Mg(2+)</name>
        <dbReference type="ChEBI" id="CHEBI:18420"/>
    </ligand>
</feature>
<organism evidence="8 9">
    <name type="scientific">Sphingomonas baiyangensis</name>
    <dbReference type="NCBI Taxonomy" id="2572576"/>
    <lineage>
        <taxon>Bacteria</taxon>
        <taxon>Pseudomonadati</taxon>
        <taxon>Pseudomonadota</taxon>
        <taxon>Alphaproteobacteria</taxon>
        <taxon>Sphingomonadales</taxon>
        <taxon>Sphingomonadaceae</taxon>
        <taxon>Sphingomonas</taxon>
    </lineage>
</organism>
<feature type="binding site" evidence="5">
    <location>
        <position position="125"/>
    </location>
    <ligand>
        <name>substrate</name>
    </ligand>
</feature>
<keyword evidence="8" id="KW-0456">Lyase</keyword>
<dbReference type="InterPro" id="IPR011206">
    <property type="entry name" value="Citrate_lyase_beta/mcl1/mcl2"/>
</dbReference>
<dbReference type="OrthoDB" id="9800547at2"/>
<reference evidence="8 9" key="1">
    <citation type="submission" date="2019-04" db="EMBL/GenBank/DDBJ databases">
        <authorList>
            <person name="Yang Y."/>
            <person name="Wei D."/>
        </authorList>
    </citation>
    <scope>NUCLEOTIDE SEQUENCE [LARGE SCALE GENOMIC DNA]</scope>
    <source>
        <strain evidence="8 9">L-1-4w-11</strain>
    </source>
</reference>
<evidence type="ECO:0000313" key="8">
    <source>
        <dbReference type="EMBL" id="TKD50877.1"/>
    </source>
</evidence>
<feature type="binding site" evidence="5">
    <location>
        <position position="74"/>
    </location>
    <ligand>
        <name>substrate</name>
    </ligand>
</feature>
<keyword evidence="4 6" id="KW-0460">Magnesium</keyword>
<dbReference type="GO" id="GO:0000287">
    <property type="term" value="F:magnesium ion binding"/>
    <property type="evidence" value="ECO:0007669"/>
    <property type="project" value="TreeGrafter"/>
</dbReference>
<accession>A0A4U1L1Y1</accession>
<evidence type="ECO:0000256" key="4">
    <source>
        <dbReference type="ARBA" id="ARBA00022842"/>
    </source>
</evidence>
<protein>
    <submittedName>
        <fullName evidence="8">CoA ester lyase</fullName>
    </submittedName>
</protein>
<sequence>MSTAETRSPATLPPRAALFLPASNPRAIEKARTLAVDMLILDLEDAVKPEDKGAARAAAVAAAGSFGDRPVAIRINGEDTPWFAEDLRAVAASGASHVVLPKAERAATIAQVHAATRRPVLAMIESPAAVLAIAPLVEAEGLCGLIAGTNDLALSLGLPPGAPRTAMAMALQTIVLAARARGLWAIDGVFNALDDEAGLIAEARAGRLLGFDGKAVIHPAQIAGATGAFGPDAAEVEDARALIAAATGGAERFRGRMIEALHVAQAERIVARAARG</sequence>